<dbReference type="Gene3D" id="3.30.70.100">
    <property type="match status" value="1"/>
</dbReference>
<feature type="transmembrane region" description="Helical" evidence="9">
    <location>
        <begin position="368"/>
        <end position="388"/>
    </location>
</feature>
<comment type="caution">
    <text evidence="11">The sequence shown here is derived from an EMBL/GenBank/DDBJ whole genome shotgun (WGS) entry which is preliminary data.</text>
</comment>
<evidence type="ECO:0000256" key="7">
    <source>
        <dbReference type="ARBA" id="ARBA00022989"/>
    </source>
</evidence>
<evidence type="ECO:0000313" key="12">
    <source>
        <dbReference type="Proteomes" id="UP001157353"/>
    </source>
</evidence>
<dbReference type="Gene3D" id="1.20.1250.20">
    <property type="entry name" value="MFS general substrate transporter like domains"/>
    <property type="match status" value="1"/>
</dbReference>
<dbReference type="PANTHER" id="PTHR23517:SF2">
    <property type="entry name" value="MULTIDRUG RESISTANCE PROTEIN MDTH"/>
    <property type="match status" value="1"/>
</dbReference>
<evidence type="ECO:0000256" key="6">
    <source>
        <dbReference type="ARBA" id="ARBA00022692"/>
    </source>
</evidence>
<dbReference type="InterPro" id="IPR001958">
    <property type="entry name" value="Tet-R_TetA/multi-R_MdtG-like"/>
</dbReference>
<evidence type="ECO:0000256" key="3">
    <source>
        <dbReference type="ARBA" id="ARBA00007520"/>
    </source>
</evidence>
<feature type="transmembrane region" description="Helical" evidence="9">
    <location>
        <begin position="139"/>
        <end position="161"/>
    </location>
</feature>
<dbReference type="PROSITE" id="PS50850">
    <property type="entry name" value="MFS"/>
    <property type="match status" value="1"/>
</dbReference>
<feature type="transmembrane region" description="Helical" evidence="9">
    <location>
        <begin position="109"/>
        <end position="127"/>
    </location>
</feature>
<evidence type="ECO:0000256" key="9">
    <source>
        <dbReference type="SAM" id="Phobius"/>
    </source>
</evidence>
<dbReference type="CDD" id="cd17472">
    <property type="entry name" value="MFS_YajR_like"/>
    <property type="match status" value="1"/>
</dbReference>
<accession>A0ABQ6E4S4</accession>
<comment type="similarity">
    <text evidence="3">Belongs to the major facilitator superfamily. TCR/Tet family.</text>
</comment>
<evidence type="ECO:0000256" key="8">
    <source>
        <dbReference type="ARBA" id="ARBA00023136"/>
    </source>
</evidence>
<feature type="transmembrane region" description="Helical" evidence="9">
    <location>
        <begin position="48"/>
        <end position="68"/>
    </location>
</feature>
<dbReference type="Pfam" id="PF07690">
    <property type="entry name" value="MFS_1"/>
    <property type="match status" value="1"/>
</dbReference>
<keyword evidence="4" id="KW-0813">Transport</keyword>
<dbReference type="PROSITE" id="PS00216">
    <property type="entry name" value="SUGAR_TRANSPORT_1"/>
    <property type="match status" value="1"/>
</dbReference>
<evidence type="ECO:0000256" key="4">
    <source>
        <dbReference type="ARBA" id="ARBA00022448"/>
    </source>
</evidence>
<proteinExistence type="inferred from homology"/>
<dbReference type="EMBL" id="BSPQ01000025">
    <property type="protein sequence ID" value="GLS92452.1"/>
    <property type="molecule type" value="Genomic_DNA"/>
</dbReference>
<feature type="domain" description="Major facilitator superfamily (MFS) profile" evidence="10">
    <location>
        <begin position="13"/>
        <end position="393"/>
    </location>
</feature>
<dbReference type="InterPro" id="IPR054152">
    <property type="entry name" value="YajR_YAM"/>
</dbReference>
<name>A0ABQ6E4S4_9GAMM</name>
<dbReference type="InterPro" id="IPR011701">
    <property type="entry name" value="MFS"/>
</dbReference>
<feature type="transmembrane region" description="Helical" evidence="9">
    <location>
        <begin position="342"/>
        <end position="362"/>
    </location>
</feature>
<evidence type="ECO:0000313" key="11">
    <source>
        <dbReference type="EMBL" id="GLS92452.1"/>
    </source>
</evidence>
<feature type="transmembrane region" description="Helical" evidence="9">
    <location>
        <begin position="304"/>
        <end position="330"/>
    </location>
</feature>
<reference evidence="12" key="1">
    <citation type="journal article" date="2019" name="Int. J. Syst. Evol. Microbiol.">
        <title>The Global Catalogue of Microorganisms (GCM) 10K type strain sequencing project: providing services to taxonomists for standard genome sequencing and annotation.</title>
        <authorList>
            <consortium name="The Broad Institute Genomics Platform"/>
            <consortium name="The Broad Institute Genome Sequencing Center for Infectious Disease"/>
            <person name="Wu L."/>
            <person name="Ma J."/>
        </authorList>
    </citation>
    <scope>NUCLEOTIDE SEQUENCE [LARGE SCALE GENOMIC DNA]</scope>
    <source>
        <strain evidence="12">NBRC 103166</strain>
    </source>
</reference>
<evidence type="ECO:0000256" key="1">
    <source>
        <dbReference type="ARBA" id="ARBA00003279"/>
    </source>
</evidence>
<dbReference type="Proteomes" id="UP001157353">
    <property type="component" value="Unassembled WGS sequence"/>
</dbReference>
<feature type="transmembrane region" description="Helical" evidence="9">
    <location>
        <begin position="250"/>
        <end position="271"/>
    </location>
</feature>
<organism evidence="11 12">
    <name type="scientific">Psychromonas marina</name>
    <dbReference type="NCBI Taxonomy" id="88364"/>
    <lineage>
        <taxon>Bacteria</taxon>
        <taxon>Pseudomonadati</taxon>
        <taxon>Pseudomonadota</taxon>
        <taxon>Gammaproteobacteria</taxon>
        <taxon>Alteromonadales</taxon>
        <taxon>Psychromonadaceae</taxon>
        <taxon>Psychromonas</taxon>
    </lineage>
</organism>
<keyword evidence="8 9" id="KW-0472">Membrane</keyword>
<sequence>MQTDALNPLEKRTAISLSLVFALRMLGLFMIMPVFAIYGQDLVGYSPMWVGLAIGAYGLTQALLQIPAGMLSDKFGRRPIIYIGLLIFALGSLVAAFSESVYGVTFGRALQGAGAIASAVLALAADVTREEQRPKAMGMIGVSIGIAFAISMVAGPLLAPLIGLKGLFMITACGALTGIAIVHFMVPHIVSKAPRGETVAIPALLGKLAKDPQLLRLNLGIFTLHMTLTAMFIALPLQLQTMQLAAQNHWHLYLPALLLSFLFMIPMLIVAAKKEKNRQFYLFAILLMATSLLLMAFAEHSLAMMFLCILLYFTAFNFLEASLPAFISMLSPAGAKGSAMGIYSTYQFLGAFFGGILGGVSYKLLGNSGLFLFLASLMLIWFFISWGMHNPSKIRTHTLTASIKDEHHATQLTERLIELEGVLEVVIIIEEQTVYIKVNNKIFTLQTAKQILVKAEQKYV</sequence>
<comment type="subcellular location">
    <subcellularLocation>
        <location evidence="2">Cell membrane</location>
        <topology evidence="2">Multi-pass membrane protein</topology>
    </subcellularLocation>
</comment>
<dbReference type="InterPro" id="IPR005829">
    <property type="entry name" value="Sugar_transporter_CS"/>
</dbReference>
<comment type="function">
    <text evidence="1">Resistance to tetracycline by an active tetracycline efflux. This is an energy-dependent process that decreases the accumulation of the antibiotic in whole cells. This protein functions as a metal-tetracycline/H(+) antiporter.</text>
</comment>
<evidence type="ECO:0000259" key="10">
    <source>
        <dbReference type="PROSITE" id="PS50850"/>
    </source>
</evidence>
<dbReference type="PANTHER" id="PTHR23517">
    <property type="entry name" value="RESISTANCE PROTEIN MDTM, PUTATIVE-RELATED-RELATED"/>
    <property type="match status" value="1"/>
</dbReference>
<keyword evidence="6 9" id="KW-0812">Transmembrane</keyword>
<feature type="transmembrane region" description="Helical" evidence="9">
    <location>
        <begin position="217"/>
        <end position="238"/>
    </location>
</feature>
<dbReference type="RefSeq" id="WP_284205556.1">
    <property type="nucleotide sequence ID" value="NZ_BSPQ01000025.1"/>
</dbReference>
<evidence type="ECO:0000256" key="2">
    <source>
        <dbReference type="ARBA" id="ARBA00004651"/>
    </source>
</evidence>
<dbReference type="Pfam" id="PF21987">
    <property type="entry name" value="YajR_YAM"/>
    <property type="match status" value="1"/>
</dbReference>
<keyword evidence="7 9" id="KW-1133">Transmembrane helix</keyword>
<dbReference type="InterPro" id="IPR020846">
    <property type="entry name" value="MFS_dom"/>
</dbReference>
<dbReference type="InterPro" id="IPR036259">
    <property type="entry name" value="MFS_trans_sf"/>
</dbReference>
<protein>
    <submittedName>
        <fullName evidence="11">MFS transporter</fullName>
    </submittedName>
</protein>
<feature type="transmembrane region" description="Helical" evidence="9">
    <location>
        <begin position="280"/>
        <end position="298"/>
    </location>
</feature>
<feature type="transmembrane region" description="Helical" evidence="9">
    <location>
        <begin position="167"/>
        <end position="186"/>
    </location>
</feature>
<evidence type="ECO:0000256" key="5">
    <source>
        <dbReference type="ARBA" id="ARBA00022475"/>
    </source>
</evidence>
<keyword evidence="12" id="KW-1185">Reference proteome</keyword>
<keyword evidence="5" id="KW-1003">Cell membrane</keyword>
<feature type="transmembrane region" description="Helical" evidence="9">
    <location>
        <begin position="12"/>
        <end position="36"/>
    </location>
</feature>
<gene>
    <name evidence="11" type="ORF">GCM10007916_35240</name>
</gene>
<dbReference type="InterPro" id="IPR050171">
    <property type="entry name" value="MFS_Transporters"/>
</dbReference>
<dbReference type="PRINTS" id="PR01035">
    <property type="entry name" value="TCRTETA"/>
</dbReference>
<dbReference type="SUPFAM" id="SSF103473">
    <property type="entry name" value="MFS general substrate transporter"/>
    <property type="match status" value="1"/>
</dbReference>
<feature type="transmembrane region" description="Helical" evidence="9">
    <location>
        <begin position="80"/>
        <end position="97"/>
    </location>
</feature>